<evidence type="ECO:0000313" key="9">
    <source>
        <dbReference type="Proteomes" id="UP000230233"/>
    </source>
</evidence>
<accession>A0A2G5UR82</accession>
<comment type="similarity">
    <text evidence="1">Belongs to the FHIP family.</text>
</comment>
<dbReference type="Pfam" id="PF10257">
    <property type="entry name" value="RAI16-like"/>
    <property type="match status" value="1"/>
</dbReference>
<reference evidence="9" key="1">
    <citation type="submission" date="2017-10" db="EMBL/GenBank/DDBJ databases">
        <title>Rapid genome shrinkage in a self-fertile nematode reveals novel sperm competition proteins.</title>
        <authorList>
            <person name="Yin D."/>
            <person name="Schwarz E.M."/>
            <person name="Thomas C.G."/>
            <person name="Felde R.L."/>
            <person name="Korf I.F."/>
            <person name="Cutter A.D."/>
            <person name="Schartner C.M."/>
            <person name="Ralston E.J."/>
            <person name="Meyer B.J."/>
            <person name="Haag E.S."/>
        </authorList>
    </citation>
    <scope>NUCLEOTIDE SEQUENCE [LARGE SCALE GENOMIC DNA]</scope>
    <source>
        <strain evidence="9">JU1422</strain>
    </source>
</reference>
<feature type="coiled-coil region" evidence="2">
    <location>
        <begin position="656"/>
        <end position="699"/>
    </location>
</feature>
<feature type="domain" description="POPLD" evidence="5">
    <location>
        <begin position="416"/>
        <end position="507"/>
    </location>
</feature>
<dbReference type="EMBL" id="PDUG01000003">
    <property type="protein sequence ID" value="PIC42075.1"/>
    <property type="molecule type" value="Genomic_DNA"/>
</dbReference>
<name>A0A2G5UR82_9PELO</name>
<evidence type="ECO:0000256" key="2">
    <source>
        <dbReference type="SAM" id="Coils"/>
    </source>
</evidence>
<dbReference type="PANTHER" id="PTHR21705:SF11">
    <property type="entry name" value="FHIP FAMILY PROTEIN CG3558"/>
    <property type="match status" value="1"/>
</dbReference>
<sequence length="1678" mass="192107">MDISRPPIEKPRFIAVEKFVEARTNSIAQLLKAIDNDALVSGEVTKGPRTAAQRLPRHMRRRAMAYDVRRFPRTMREFAASHLLSKHAKKCPSRFARRKTANSRNKFGRSTSTKGIWLSTHVWHAKRFRMIKKWGFKIADRSFQRGFRAVLRDSNKNCVIRDRSYYTCITVECPDAYSKMLPFSQKSCRGQSSRGEEEECHQLYTPGKYPYGYIGPARFQKLAGEEVHIWIHPSSKAQFLSAFTEHYKLQQEEKSEFHLFKNSEMSVSVDSEHLSRFHLSGPKCLSKLRDSIRLVENEQFESGHNRFLAVSDLIFSSTRDGEVLYLLIEDPRTTWDRKSAVKHRKVVVKKEDNLDDSRGNNEFWNKSIRDEAVEKRMTDVEFHKQNGSRINGVVSTAAKIPIVLIIRNEGLKALDGVDILISEPFSKDLWVSLQRRGVRASGLRDEYAAHLESKVLYFPLDDVESEAGRESEAVMRAELTEKYQGKPHNRRCKYWSALSVKYPFEYKFDELVTDWNDGSCGSSKGSSETKAFACRDLQKLNEIQMTLKGQGEVQKEDPGMLIPVRLQFFGRGRPKKFGMICIPTEEDLISIRLDKTKEIIQTPPTASASGDDVEPMEVEEEEVPEKKMMQGFVSLEAAASEKPINLKWLFEETTRLDDRTSKRKRANRKKKETRKRRKLEFEKRKLENEEEETQREQVKYRFSAKREIIGRLVAGEQSVLAGHGTAVGYICASALHRIASNYHKTKTVVMVRNSTSKYYHPAYVTVLKSFGMKRWLDKITSPLKPQESSSDWVRDELYSGTPTAVSRARWSSAYASDPTEWERLFEGKWNVVSNILERKLNDPEHKVVYDELMSLLENMTNMCTLLMLEANSQPEPIIGPILDKFFTEQILERVLDWSIQLTDSLKSICQLAIIRIFEMIVSDSHSQNHCLLVHKPILNPLFRLCEWFQRADIYWRVSKSENKKTSEAEKMFVLLLNQICTKLVEDRTLLHFFFHSNQFVVFTELIPFLYSAGDTGQLARDAVLLILSVSAEDKSIAEYVTERTSFCQVLTTGLSACFSQLPRRILGDGGERLVEDEYRDFLADYHSALLFCNAIAQTAHSEVVGNIAEFFYTGFLTNVIKPAFLQNDREYIGASMVYLQMCIETIVEPLLVKSIVQMILTERDDNGTIFFEIVISYVKGGDKTSVTALSLIDSFIKLACEDVMLALVFRPLLTNHSATKKQLSVVYKASRGGHLSQAYLNCIPVCMLDYREAASHALLSSYMFSTRIRMDARAEQCRRWKWKYDGVVAGSFVLPAESDDDATCHVSFSRMSSSRSSVSMAPYRYTNGIHPSFNINKVCALGKPREEDFSEVEDDLLEEDNDFILPNIDMEEVGEEMTASKVMTQSTIDYMHISGLDGSESDDAMPIRVEDSETDTEAPKSSFVLSGWREVNDMETFKQLLSKQEVKGERLPAESIMDFINEKYDALKLGEDEKEEKEEKDLEENLIEEPRKRVVTDGFSIYAFPERSKLLQTILEGVETLCENELPFNTELFCLIADLATYPQPILAYYLFDPKQDSSEKHLLTILQSVQTRIDVMAEGIESFDTWIEKGLEALEARACRIRQQSRPSPRSAEEHDSTLFYGRSTIPPPGRKPLLREPSHQETLDDQTARRTALAAILLSHLCQMLAAIVLQQSLII</sequence>
<dbReference type="InterPro" id="IPR045669">
    <property type="entry name" value="FHIP_C"/>
</dbReference>
<dbReference type="InterPro" id="IPR012590">
    <property type="entry name" value="POPLD_dom"/>
</dbReference>
<dbReference type="Pfam" id="PF19314">
    <property type="entry name" value="DUF5917"/>
    <property type="match status" value="1"/>
</dbReference>
<evidence type="ECO:0000313" key="8">
    <source>
        <dbReference type="EMBL" id="PIC42075.1"/>
    </source>
</evidence>
<dbReference type="Pfam" id="PF08170">
    <property type="entry name" value="POPLD"/>
    <property type="match status" value="1"/>
</dbReference>
<evidence type="ECO:0000256" key="3">
    <source>
        <dbReference type="SAM" id="MobiDB-lite"/>
    </source>
</evidence>
<feature type="compositionally biased region" description="Basic and acidic residues" evidence="3">
    <location>
        <begin position="1635"/>
        <end position="1648"/>
    </location>
</feature>
<dbReference type="Proteomes" id="UP000230233">
    <property type="component" value="Chromosome III"/>
</dbReference>
<dbReference type="InterPro" id="IPR055079">
    <property type="entry name" value="POP1_C"/>
</dbReference>
<comment type="caution">
    <text evidence="8">The sequence shown here is derived from an EMBL/GenBank/DDBJ whole genome shotgun (WGS) entry which is preliminary data.</text>
</comment>
<evidence type="ECO:0000259" key="5">
    <source>
        <dbReference type="Pfam" id="PF08170"/>
    </source>
</evidence>
<feature type="region of interest" description="Disordered" evidence="3">
    <location>
        <begin position="1603"/>
        <end position="1648"/>
    </location>
</feature>
<keyword evidence="9" id="KW-1185">Reference proteome</keyword>
<keyword evidence="2" id="KW-0175">Coiled coil</keyword>
<organism evidence="8 9">
    <name type="scientific">Caenorhabditis nigoni</name>
    <dbReference type="NCBI Taxonomy" id="1611254"/>
    <lineage>
        <taxon>Eukaryota</taxon>
        <taxon>Metazoa</taxon>
        <taxon>Ecdysozoa</taxon>
        <taxon>Nematoda</taxon>
        <taxon>Chromadorea</taxon>
        <taxon>Rhabditida</taxon>
        <taxon>Rhabditina</taxon>
        <taxon>Rhabditomorpha</taxon>
        <taxon>Rhabditoidea</taxon>
        <taxon>Rhabditidae</taxon>
        <taxon>Peloderinae</taxon>
        <taxon>Caenorhabditis</taxon>
    </lineage>
</organism>
<feature type="domain" description="Pop1 N-terminal" evidence="4">
    <location>
        <begin position="103"/>
        <end position="172"/>
    </location>
</feature>
<dbReference type="PANTHER" id="PTHR21705">
    <property type="entry name" value="RAI16 PROTEIN-RELATED"/>
    <property type="match status" value="1"/>
</dbReference>
<dbReference type="InterPro" id="IPR019384">
    <property type="entry name" value="FHIP"/>
</dbReference>
<dbReference type="Pfam" id="PF06978">
    <property type="entry name" value="POP1_N"/>
    <property type="match status" value="1"/>
</dbReference>
<dbReference type="STRING" id="1611254.A0A2G5UR82"/>
<evidence type="ECO:0000259" key="6">
    <source>
        <dbReference type="Pfam" id="PF19314"/>
    </source>
</evidence>
<proteinExistence type="inferred from homology"/>
<protein>
    <submittedName>
        <fullName evidence="8">Uncharacterized protein</fullName>
    </submittedName>
</protein>
<dbReference type="InterPro" id="IPR009723">
    <property type="entry name" value="Pop1_N"/>
</dbReference>
<evidence type="ECO:0000259" key="4">
    <source>
        <dbReference type="Pfam" id="PF06978"/>
    </source>
</evidence>
<dbReference type="Pfam" id="PF22770">
    <property type="entry name" value="POP1_C"/>
    <property type="match status" value="1"/>
</dbReference>
<evidence type="ECO:0000256" key="1">
    <source>
        <dbReference type="ARBA" id="ARBA00024336"/>
    </source>
</evidence>
<dbReference type="OrthoDB" id="6287422at2759"/>
<feature type="domain" description="POP1 C-terminal" evidence="7">
    <location>
        <begin position="560"/>
        <end position="767"/>
    </location>
</feature>
<feature type="domain" description="FHF complex subunit HOOK-interacting protein C-terminal" evidence="6">
    <location>
        <begin position="1509"/>
        <end position="1597"/>
    </location>
</feature>
<evidence type="ECO:0000259" key="7">
    <source>
        <dbReference type="Pfam" id="PF22770"/>
    </source>
</evidence>
<gene>
    <name evidence="8" type="primary">Cni-C05D11.8</name>
    <name evidence="8" type="synonym">Cnig_chr_III.g9268</name>
    <name evidence="8" type="ORF">B9Z55_009268</name>
</gene>